<dbReference type="Pfam" id="PF25954">
    <property type="entry name" value="Beta-barrel_RND_2"/>
    <property type="match status" value="1"/>
</dbReference>
<dbReference type="InterPro" id="IPR050739">
    <property type="entry name" value="MFP"/>
</dbReference>
<keyword evidence="1" id="KW-1133">Transmembrane helix</keyword>
<dbReference type="PANTHER" id="PTHR30386:SF24">
    <property type="entry name" value="MULTIDRUG RESISTANCE EFFLUX PUMP"/>
    <property type="match status" value="1"/>
</dbReference>
<dbReference type="PANTHER" id="PTHR30386">
    <property type="entry name" value="MEMBRANE FUSION SUBUNIT OF EMRAB-TOLC MULTIDRUG EFFLUX PUMP"/>
    <property type="match status" value="1"/>
</dbReference>
<dbReference type="EMBL" id="JMIW01000004">
    <property type="protein sequence ID" value="KEO89696.1"/>
    <property type="molecule type" value="Genomic_DNA"/>
</dbReference>
<dbReference type="OrthoDB" id="9811754at2"/>
<comment type="caution">
    <text evidence="4">The sequence shown here is derived from an EMBL/GenBank/DDBJ whole genome shotgun (WGS) entry which is preliminary data.</text>
</comment>
<dbReference type="eggNOG" id="COG1566">
    <property type="taxonomic scope" value="Bacteria"/>
</dbReference>
<proteinExistence type="predicted"/>
<accession>A0A074M4U4</accession>
<dbReference type="Gene3D" id="2.40.30.170">
    <property type="match status" value="1"/>
</dbReference>
<dbReference type="AlphaFoldDB" id="A0A074M4U4"/>
<keyword evidence="1" id="KW-0812">Transmembrane</keyword>
<evidence type="ECO:0000259" key="2">
    <source>
        <dbReference type="Pfam" id="PF25917"/>
    </source>
</evidence>
<name>A0A074M4U4_ERYLO</name>
<dbReference type="Gene3D" id="2.40.50.100">
    <property type="match status" value="1"/>
</dbReference>
<keyword evidence="5" id="KW-1185">Reference proteome</keyword>
<evidence type="ECO:0000313" key="4">
    <source>
        <dbReference type="EMBL" id="KEO89696.1"/>
    </source>
</evidence>
<organism evidence="4 5">
    <name type="scientific">Erythrobacter longus</name>
    <dbReference type="NCBI Taxonomy" id="1044"/>
    <lineage>
        <taxon>Bacteria</taxon>
        <taxon>Pseudomonadati</taxon>
        <taxon>Pseudomonadota</taxon>
        <taxon>Alphaproteobacteria</taxon>
        <taxon>Sphingomonadales</taxon>
        <taxon>Erythrobacteraceae</taxon>
        <taxon>Erythrobacter/Porphyrobacter group</taxon>
        <taxon>Erythrobacter</taxon>
    </lineage>
</organism>
<evidence type="ECO:0000259" key="3">
    <source>
        <dbReference type="Pfam" id="PF25954"/>
    </source>
</evidence>
<feature type="domain" description="Multidrug resistance protein MdtA-like barrel-sandwich hybrid" evidence="2">
    <location>
        <begin position="100"/>
        <end position="295"/>
    </location>
</feature>
<sequence length="413" mass="43516">MFEQVGHAAGQAASSAEAIAIETHGSLAAEETDNKEVCSIDEAHETGLDKASAVRRRWLKPALWVLLTLVLAVGGHALWKYQTIGQYMQSTNDAFVSVEEVPVAAKLAGYVDTLAVHDHAAVRSGQTLLLLDTTDYTNRLDQANAQIGLARANEIATLSGLGEAEAAIRQAQAAVMGASAELAYLDAELARLNPLVAAGAEPHSALDQLAANRAKAAADLRARQAGVVAARERVGSIRAQAGATRAQIMAANVQRMAARNDLEATALTAPLGGRVGNLSVRPGQFVQPGQRLMSIIPVGDLFVTANFKENQIGLMRPGQPATIEVDALPGVRFDGVVESISPGTGATFSLVPPENATGNFTKIVQRVPVRIRIKAGPEARKVLVAGLSLEVSIDTRSARGSIEAIRREQDART</sequence>
<dbReference type="Proteomes" id="UP000027647">
    <property type="component" value="Unassembled WGS sequence"/>
</dbReference>
<gene>
    <name evidence="4" type="ORF">EH31_11095</name>
</gene>
<dbReference type="InterPro" id="IPR058625">
    <property type="entry name" value="MdtA-like_BSH"/>
</dbReference>
<evidence type="ECO:0000313" key="5">
    <source>
        <dbReference type="Proteomes" id="UP000027647"/>
    </source>
</evidence>
<reference evidence="4 5" key="1">
    <citation type="submission" date="2014-04" db="EMBL/GenBank/DDBJ databases">
        <title>A comprehensive comparison of genomes of Erythrobacter spp. strains.</title>
        <authorList>
            <person name="Zheng Q."/>
        </authorList>
    </citation>
    <scope>NUCLEOTIDE SEQUENCE [LARGE SCALE GENOMIC DNA]</scope>
    <source>
        <strain evidence="4 5">DSM 6997</strain>
    </source>
</reference>
<dbReference type="STRING" id="1044.EH31_11095"/>
<keyword evidence="1" id="KW-0472">Membrane</keyword>
<dbReference type="InterPro" id="IPR058792">
    <property type="entry name" value="Beta-barrel_RND_2"/>
</dbReference>
<feature type="transmembrane region" description="Helical" evidence="1">
    <location>
        <begin position="62"/>
        <end position="79"/>
    </location>
</feature>
<dbReference type="GO" id="GO:0055085">
    <property type="term" value="P:transmembrane transport"/>
    <property type="evidence" value="ECO:0007669"/>
    <property type="project" value="InterPro"/>
</dbReference>
<feature type="domain" description="CusB-like beta-barrel" evidence="3">
    <location>
        <begin position="303"/>
        <end position="344"/>
    </location>
</feature>
<evidence type="ECO:0000256" key="1">
    <source>
        <dbReference type="SAM" id="Phobius"/>
    </source>
</evidence>
<dbReference type="SUPFAM" id="SSF111369">
    <property type="entry name" value="HlyD-like secretion proteins"/>
    <property type="match status" value="2"/>
</dbReference>
<dbReference type="RefSeq" id="WP_081853358.1">
    <property type="nucleotide sequence ID" value="NZ_JMIW01000004.1"/>
</dbReference>
<dbReference type="Pfam" id="PF25917">
    <property type="entry name" value="BSH_RND"/>
    <property type="match status" value="1"/>
</dbReference>
<protein>
    <submittedName>
        <fullName evidence="4">Multidrug ABC transporter permease</fullName>
    </submittedName>
</protein>